<dbReference type="HOGENOM" id="CLU_580198_0_0_1"/>
<feature type="compositionally biased region" description="Gly residues" evidence="1">
    <location>
        <begin position="217"/>
        <end position="226"/>
    </location>
</feature>
<evidence type="ECO:0000313" key="2">
    <source>
        <dbReference type="EMBL" id="CCA72851.1"/>
    </source>
</evidence>
<dbReference type="InterPro" id="IPR019410">
    <property type="entry name" value="Methyltransf_16"/>
</dbReference>
<comment type="caution">
    <text evidence="2">The sequence shown here is derived from an EMBL/GenBank/DDBJ whole genome shotgun (WGS) entry which is preliminary data.</text>
</comment>
<proteinExistence type="predicted"/>
<accession>G4TNH0</accession>
<evidence type="ECO:0000313" key="3">
    <source>
        <dbReference type="Proteomes" id="UP000007148"/>
    </source>
</evidence>
<dbReference type="EMBL" id="CAFZ01000187">
    <property type="protein sequence ID" value="CCA72851.1"/>
    <property type="molecule type" value="Genomic_DNA"/>
</dbReference>
<evidence type="ECO:0000256" key="1">
    <source>
        <dbReference type="SAM" id="MobiDB-lite"/>
    </source>
</evidence>
<dbReference type="eggNOG" id="KOG2793">
    <property type="taxonomic scope" value="Eukaryota"/>
</dbReference>
<feature type="region of interest" description="Disordered" evidence="1">
    <location>
        <begin position="1"/>
        <end position="22"/>
    </location>
</feature>
<dbReference type="OrthoDB" id="413520at2759"/>
<dbReference type="PANTHER" id="PTHR14614">
    <property type="entry name" value="HEPATOCELLULAR CARCINOMA-ASSOCIATED ANTIGEN"/>
    <property type="match status" value="1"/>
</dbReference>
<dbReference type="Pfam" id="PF10294">
    <property type="entry name" value="Methyltransf_16"/>
    <property type="match status" value="1"/>
</dbReference>
<protein>
    <submittedName>
        <fullName evidence="2">Uncharacterized protein</fullName>
    </submittedName>
</protein>
<organism evidence="2 3">
    <name type="scientific">Serendipita indica (strain DSM 11827)</name>
    <name type="common">Root endophyte fungus</name>
    <name type="synonym">Piriformospora indica</name>
    <dbReference type="NCBI Taxonomy" id="1109443"/>
    <lineage>
        <taxon>Eukaryota</taxon>
        <taxon>Fungi</taxon>
        <taxon>Dikarya</taxon>
        <taxon>Basidiomycota</taxon>
        <taxon>Agaricomycotina</taxon>
        <taxon>Agaricomycetes</taxon>
        <taxon>Sebacinales</taxon>
        <taxon>Serendipitaceae</taxon>
        <taxon>Serendipita</taxon>
    </lineage>
</organism>
<dbReference type="STRING" id="1109443.G4TNH0"/>
<sequence length="471" mass="51941">MMDAQPTPIVQGSRDLEPSNATNKDEDVLFTFAAMSRQRDGISRWGIPGRIWEAAYLLTRYLASGSVDTVYSRLDMRGQGKDEGPSGMRVVEYDPPWTPGFTLPGTNVDYYRHARSDEKAAVVDVDTSGLRKRVEVDTREVVLIELGAGMGYVGLAAAESLLRFVQDASKGVAAVVLTDLPDVCVLLKENVALQMEQWKRDGIHGIAFDMARDGDDNGFGPGGTDGQGEDNRGGSNSAGNVTIQVRDLAWGNAEHVRMLSTELCTRYLVERDGEHGPRLTILCSDLVGPMVQNKLVLARSQTCSVLHMDRRPHGMRMRFVAVTDPSGLRVWLFTGLLSNPACTTTAFTHPNHLAGLSPGYVSAGHHPDSLIERETPFWRAFGAWFHFQPILTRSQTTANDRNGPNADIYSEWQRVGWDEPGLSFLFVAHRRPETLDWVCPQDDKELLYGGQVDDTFEILLMLCSANGAIGD</sequence>
<feature type="region of interest" description="Disordered" evidence="1">
    <location>
        <begin position="214"/>
        <end position="238"/>
    </location>
</feature>
<reference evidence="2 3" key="1">
    <citation type="journal article" date="2011" name="PLoS Pathog.">
        <title>Endophytic Life Strategies Decoded by Genome and Transcriptome Analyses of the Mutualistic Root Symbiont Piriformospora indica.</title>
        <authorList>
            <person name="Zuccaro A."/>
            <person name="Lahrmann U."/>
            <person name="Guldener U."/>
            <person name="Langen G."/>
            <person name="Pfiffi S."/>
            <person name="Biedenkopf D."/>
            <person name="Wong P."/>
            <person name="Samans B."/>
            <person name="Grimm C."/>
            <person name="Basiewicz M."/>
            <person name="Murat C."/>
            <person name="Martin F."/>
            <person name="Kogel K.H."/>
        </authorList>
    </citation>
    <scope>NUCLEOTIDE SEQUENCE [LARGE SCALE GENOMIC DNA]</scope>
    <source>
        <strain evidence="2 3">DSM 11827</strain>
    </source>
</reference>
<gene>
    <name evidence="2" type="ORF">PIIN_06787</name>
</gene>
<name>G4TNH0_SERID</name>
<keyword evidence="3" id="KW-1185">Reference proteome</keyword>
<dbReference type="InParanoid" id="G4TNH0"/>
<dbReference type="Gene3D" id="3.40.50.150">
    <property type="entry name" value="Vaccinia Virus protein VP39"/>
    <property type="match status" value="1"/>
</dbReference>
<dbReference type="InterPro" id="IPR029063">
    <property type="entry name" value="SAM-dependent_MTases_sf"/>
</dbReference>
<dbReference type="AlphaFoldDB" id="G4TNH0"/>
<dbReference type="Proteomes" id="UP000007148">
    <property type="component" value="Unassembled WGS sequence"/>
</dbReference>
<dbReference type="GO" id="GO:0008757">
    <property type="term" value="F:S-adenosylmethionine-dependent methyltransferase activity"/>
    <property type="evidence" value="ECO:0007669"/>
    <property type="project" value="UniProtKB-ARBA"/>
</dbReference>